<evidence type="ECO:0000313" key="2">
    <source>
        <dbReference type="EMBL" id="KRL87021.1"/>
    </source>
</evidence>
<comment type="similarity">
    <text evidence="1">Belongs to the ComF/GntX family.</text>
</comment>
<name>A0A0R1U138_9LACO</name>
<dbReference type="STRING" id="1423783.FC50_GL000222"/>
<protein>
    <submittedName>
        <fullName evidence="2">ComF operon protein 3</fullName>
    </submittedName>
</protein>
<dbReference type="InterPro" id="IPR051910">
    <property type="entry name" value="ComF/GntX_DNA_util-trans"/>
</dbReference>
<dbReference type="CDD" id="cd06223">
    <property type="entry name" value="PRTases_typeI"/>
    <property type="match status" value="1"/>
</dbReference>
<dbReference type="Gene3D" id="3.40.50.2020">
    <property type="match status" value="1"/>
</dbReference>
<dbReference type="EMBL" id="AZFJ01000036">
    <property type="protein sequence ID" value="KRL87021.1"/>
    <property type="molecule type" value="Genomic_DNA"/>
</dbReference>
<comment type="caution">
    <text evidence="2">The sequence shown here is derived from an EMBL/GenBank/DDBJ whole genome shotgun (WGS) entry which is preliminary data.</text>
</comment>
<dbReference type="PANTHER" id="PTHR47505:SF1">
    <property type="entry name" value="DNA UTILIZATION PROTEIN YHGH"/>
    <property type="match status" value="1"/>
</dbReference>
<accession>A0A0R1U138</accession>
<evidence type="ECO:0000256" key="1">
    <source>
        <dbReference type="ARBA" id="ARBA00008007"/>
    </source>
</evidence>
<proteinExistence type="inferred from homology"/>
<dbReference type="PATRIC" id="fig|1423783.4.peg.231"/>
<dbReference type="Proteomes" id="UP000051922">
    <property type="component" value="Unassembled WGS sequence"/>
</dbReference>
<sequence>MDRLCSDCQYWQQRDGISLHNRAVYHYNDNLKDLMHQYKAVGDYRLHVAFQSDLMGLCRRVGRLVPLTTEPEHFARRGFDPVLGLFGHLPLWPCLAKGNTDQPQARKKRGARLRTPQSFTCTATLSELQRVKHICLVDDLYTTGTTLHHAAAALRDAGYRGQITSRTLIR</sequence>
<organism evidence="2 3">
    <name type="scientific">Lacticaseibacillus pantheris DSM 15945 = JCM 12539 = NBRC 106106</name>
    <dbReference type="NCBI Taxonomy" id="1423783"/>
    <lineage>
        <taxon>Bacteria</taxon>
        <taxon>Bacillati</taxon>
        <taxon>Bacillota</taxon>
        <taxon>Bacilli</taxon>
        <taxon>Lactobacillales</taxon>
        <taxon>Lactobacillaceae</taxon>
        <taxon>Lacticaseibacillus</taxon>
    </lineage>
</organism>
<evidence type="ECO:0000313" key="3">
    <source>
        <dbReference type="Proteomes" id="UP000051922"/>
    </source>
</evidence>
<keyword evidence="3" id="KW-1185">Reference proteome</keyword>
<dbReference type="PANTHER" id="PTHR47505">
    <property type="entry name" value="DNA UTILIZATION PROTEIN YHGH"/>
    <property type="match status" value="1"/>
</dbReference>
<dbReference type="SUPFAM" id="SSF53271">
    <property type="entry name" value="PRTase-like"/>
    <property type="match status" value="1"/>
</dbReference>
<dbReference type="InterPro" id="IPR000836">
    <property type="entry name" value="PRTase_dom"/>
</dbReference>
<dbReference type="RefSeq" id="WP_054649662.1">
    <property type="nucleotide sequence ID" value="NZ_BBAI01000009.1"/>
</dbReference>
<dbReference type="InterPro" id="IPR029057">
    <property type="entry name" value="PRTase-like"/>
</dbReference>
<reference evidence="2 3" key="1">
    <citation type="journal article" date="2015" name="Genome Announc.">
        <title>Expanding the biotechnology potential of lactobacilli through comparative genomics of 213 strains and associated genera.</title>
        <authorList>
            <person name="Sun Z."/>
            <person name="Harris H.M."/>
            <person name="McCann A."/>
            <person name="Guo C."/>
            <person name="Argimon S."/>
            <person name="Zhang W."/>
            <person name="Yang X."/>
            <person name="Jeffery I.B."/>
            <person name="Cooney J.C."/>
            <person name="Kagawa T.F."/>
            <person name="Liu W."/>
            <person name="Song Y."/>
            <person name="Salvetti E."/>
            <person name="Wrobel A."/>
            <person name="Rasinkangas P."/>
            <person name="Parkhill J."/>
            <person name="Rea M.C."/>
            <person name="O'Sullivan O."/>
            <person name="Ritari J."/>
            <person name="Douillard F.P."/>
            <person name="Paul Ross R."/>
            <person name="Yang R."/>
            <person name="Briner A.E."/>
            <person name="Felis G.E."/>
            <person name="de Vos W.M."/>
            <person name="Barrangou R."/>
            <person name="Klaenhammer T.R."/>
            <person name="Caufield P.W."/>
            <person name="Cui Y."/>
            <person name="Zhang H."/>
            <person name="O'Toole P.W."/>
        </authorList>
    </citation>
    <scope>NUCLEOTIDE SEQUENCE [LARGE SCALE GENOMIC DNA]</scope>
    <source>
        <strain evidence="2 3">DSM 15945</strain>
    </source>
</reference>
<dbReference type="AlphaFoldDB" id="A0A0R1U138"/>
<gene>
    <name evidence="2" type="ORF">FC50_GL000222</name>
</gene>